<name>A0A3R6BSR3_9FIRM</name>
<organism evidence="2 3">
    <name type="scientific">Coprococcus comes</name>
    <dbReference type="NCBI Taxonomy" id="410072"/>
    <lineage>
        <taxon>Bacteria</taxon>
        <taxon>Bacillati</taxon>
        <taxon>Bacillota</taxon>
        <taxon>Clostridia</taxon>
        <taxon>Lachnospirales</taxon>
        <taxon>Lachnospiraceae</taxon>
        <taxon>Coprococcus</taxon>
    </lineage>
</organism>
<dbReference type="InterPro" id="IPR000182">
    <property type="entry name" value="GNAT_dom"/>
</dbReference>
<dbReference type="GO" id="GO:0030649">
    <property type="term" value="P:aminoglycoside antibiotic catabolic process"/>
    <property type="evidence" value="ECO:0007669"/>
    <property type="project" value="TreeGrafter"/>
</dbReference>
<dbReference type="AlphaFoldDB" id="A0A3R6BSR3"/>
<evidence type="ECO:0000259" key="1">
    <source>
        <dbReference type="PROSITE" id="PS51186"/>
    </source>
</evidence>
<dbReference type="InterPro" id="IPR051554">
    <property type="entry name" value="Acetyltransferase_Eis"/>
</dbReference>
<dbReference type="Proteomes" id="UP000285693">
    <property type="component" value="Unassembled WGS sequence"/>
</dbReference>
<dbReference type="Pfam" id="PF13530">
    <property type="entry name" value="SCP2_2"/>
    <property type="match status" value="1"/>
</dbReference>
<gene>
    <name evidence="2" type="ORF">DWW65_08660</name>
</gene>
<proteinExistence type="predicted"/>
<dbReference type="PANTHER" id="PTHR37817">
    <property type="entry name" value="N-ACETYLTRANSFERASE EIS"/>
    <property type="match status" value="1"/>
</dbReference>
<dbReference type="Gene3D" id="3.40.630.30">
    <property type="match status" value="1"/>
</dbReference>
<reference evidence="2 3" key="1">
    <citation type="submission" date="2018-08" db="EMBL/GenBank/DDBJ databases">
        <title>A genome reference for cultivated species of the human gut microbiota.</title>
        <authorList>
            <person name="Zou Y."/>
            <person name="Xue W."/>
            <person name="Luo G."/>
        </authorList>
    </citation>
    <scope>NUCLEOTIDE SEQUENCE [LARGE SCALE GENOMIC DNA]</scope>
    <source>
        <strain evidence="2 3">AF16-31</strain>
    </source>
</reference>
<comment type="caution">
    <text evidence="2">The sequence shown here is derived from an EMBL/GenBank/DDBJ whole genome shotgun (WGS) entry which is preliminary data.</text>
</comment>
<dbReference type="Gene3D" id="3.30.1050.10">
    <property type="entry name" value="SCP2 sterol-binding domain"/>
    <property type="match status" value="1"/>
</dbReference>
<keyword evidence="2" id="KW-0808">Transferase</keyword>
<evidence type="ECO:0000313" key="2">
    <source>
        <dbReference type="EMBL" id="RGU45355.1"/>
    </source>
</evidence>
<dbReference type="Pfam" id="PF13527">
    <property type="entry name" value="Acetyltransf_9"/>
    <property type="match status" value="1"/>
</dbReference>
<dbReference type="EMBL" id="QRXY01000010">
    <property type="protein sequence ID" value="RGU45355.1"/>
    <property type="molecule type" value="Genomic_DNA"/>
</dbReference>
<dbReference type="SUPFAM" id="SSF55729">
    <property type="entry name" value="Acyl-CoA N-acyltransferases (Nat)"/>
    <property type="match status" value="1"/>
</dbReference>
<accession>A0A3R6BSR3</accession>
<dbReference type="GO" id="GO:0034069">
    <property type="term" value="F:aminoglycoside N-acetyltransferase activity"/>
    <property type="evidence" value="ECO:0007669"/>
    <property type="project" value="TreeGrafter"/>
</dbReference>
<sequence length="398" mass="46628">MEVVQQDRCRSSLNGKVRRKSKMKILKKLKPEERGLTRTLWEQVFTEDTKEFLDYYYTEKTKNNEIYVIETDHDIRAMMQLNPYVIQMGKKAIESRYIVAVATEPLYRHRGYMAELLSKTARDLYQQKMPFFFLMPASEKIYYPHNYRFIYAADVWSVKGIDGEELTIQKIVELQNDSGVTLRKAEGKDCKKLGDFAEEVLEKQKIQVYTKRDAAYYMRLLKEQESEKGGILIAEQDGEMRGILVFDEEDGFAVREPLIRKGYEDIFDKAGVILKKEEKKKPLIMARLLNVESLLSSMVCREEMDLEFVLYDPVIRENNRLFMLKGNEEHLVVRTRTAHTGKDDAVQKISVDALTSIVFGYKELEKIEEEEKEIFSAEFKEEISKLMPFSPVFINEIV</sequence>
<dbReference type="InterPro" id="IPR025559">
    <property type="entry name" value="Eis_dom"/>
</dbReference>
<dbReference type="InterPro" id="IPR036527">
    <property type="entry name" value="SCP2_sterol-bd_dom_sf"/>
</dbReference>
<feature type="domain" description="N-acetyltransferase" evidence="1">
    <location>
        <begin position="24"/>
        <end position="223"/>
    </location>
</feature>
<dbReference type="InterPro" id="IPR016181">
    <property type="entry name" value="Acyl_CoA_acyltransferase"/>
</dbReference>
<dbReference type="PROSITE" id="PS51186">
    <property type="entry name" value="GNAT"/>
    <property type="match status" value="1"/>
</dbReference>
<evidence type="ECO:0000313" key="3">
    <source>
        <dbReference type="Proteomes" id="UP000285693"/>
    </source>
</evidence>
<dbReference type="PANTHER" id="PTHR37817:SF1">
    <property type="entry name" value="N-ACETYLTRANSFERASE EIS"/>
    <property type="match status" value="1"/>
</dbReference>
<dbReference type="SUPFAM" id="SSF55718">
    <property type="entry name" value="SCP-like"/>
    <property type="match status" value="1"/>
</dbReference>
<protein>
    <submittedName>
        <fullName evidence="2">GNAT family N-acetyltransferase</fullName>
    </submittedName>
</protein>